<proteinExistence type="inferred from homology"/>
<dbReference type="GO" id="GO:0015031">
    <property type="term" value="P:protein transport"/>
    <property type="evidence" value="ECO:0007669"/>
    <property type="project" value="UniProtKB-KW"/>
</dbReference>
<dbReference type="GO" id="GO:0006935">
    <property type="term" value="P:chemotaxis"/>
    <property type="evidence" value="ECO:0007669"/>
    <property type="project" value="UniProtKB-KW"/>
</dbReference>
<dbReference type="Gene3D" id="1.10.287.1700">
    <property type="match status" value="1"/>
</dbReference>
<evidence type="ECO:0000256" key="3">
    <source>
        <dbReference type="ARBA" id="ARBA00020392"/>
    </source>
</evidence>
<name>A0A1F6GPS0_9PROT</name>
<keyword evidence="5" id="KW-1003">Cell membrane</keyword>
<comment type="caution">
    <text evidence="11">The sequence shown here is derived from an EMBL/GenBank/DDBJ whole genome shotgun (WGS) entry which is preliminary data.</text>
</comment>
<dbReference type="Proteomes" id="UP000177583">
    <property type="component" value="Unassembled WGS sequence"/>
</dbReference>
<organism evidence="11 12">
    <name type="scientific">Candidatus Lambdaproteobacteria bacterium RIFOXYD2_FULL_56_26</name>
    <dbReference type="NCBI Taxonomy" id="1817773"/>
    <lineage>
        <taxon>Bacteria</taxon>
        <taxon>Pseudomonadati</taxon>
        <taxon>Pseudomonadota</taxon>
        <taxon>Candidatus Lambdaproteobacteria</taxon>
    </lineage>
</organism>
<gene>
    <name evidence="11" type="ORF">A2557_04345</name>
</gene>
<keyword evidence="7" id="KW-1005">Bacterial flagellum biogenesis</keyword>
<evidence type="ECO:0000256" key="6">
    <source>
        <dbReference type="ARBA" id="ARBA00022500"/>
    </source>
</evidence>
<evidence type="ECO:0000256" key="8">
    <source>
        <dbReference type="ARBA" id="ARBA00022927"/>
    </source>
</evidence>
<dbReference type="GO" id="GO:0044781">
    <property type="term" value="P:bacterial-type flagellum organization"/>
    <property type="evidence" value="ECO:0007669"/>
    <property type="project" value="UniProtKB-KW"/>
</dbReference>
<keyword evidence="10" id="KW-1006">Bacterial flagellum protein export</keyword>
<dbReference type="GO" id="GO:0009288">
    <property type="term" value="C:bacterial-type flagellum"/>
    <property type="evidence" value="ECO:0007669"/>
    <property type="project" value="InterPro"/>
</dbReference>
<dbReference type="InterPro" id="IPR012823">
    <property type="entry name" value="Flagell_FliJ"/>
</dbReference>
<keyword evidence="11" id="KW-0282">Flagellum</keyword>
<evidence type="ECO:0000256" key="2">
    <source>
        <dbReference type="ARBA" id="ARBA00010004"/>
    </source>
</evidence>
<accession>A0A1F6GPS0</accession>
<sequence>MFQFSMQTALDVRAKQEKVKMKEMALALSLQQRLESQIEEIDQAVTHSDRNFGLAKKAGTFTILDFKMVDGFRQKKALDRGLLVAKHKEAAAFTEKRRLELVEASKKRKTLEILRDRELARFTAKMARLEREFSDETASNQFAMNHR</sequence>
<keyword evidence="8" id="KW-0653">Protein transport</keyword>
<dbReference type="EMBL" id="MFNF01000050">
    <property type="protein sequence ID" value="OGH00082.1"/>
    <property type="molecule type" value="Genomic_DNA"/>
</dbReference>
<dbReference type="AlphaFoldDB" id="A0A1F6GPS0"/>
<dbReference type="GO" id="GO:0005886">
    <property type="term" value="C:plasma membrane"/>
    <property type="evidence" value="ECO:0007669"/>
    <property type="project" value="UniProtKB-SubCell"/>
</dbReference>
<reference evidence="11 12" key="1">
    <citation type="journal article" date="2016" name="Nat. Commun.">
        <title>Thousands of microbial genomes shed light on interconnected biogeochemical processes in an aquifer system.</title>
        <authorList>
            <person name="Anantharaman K."/>
            <person name="Brown C.T."/>
            <person name="Hug L.A."/>
            <person name="Sharon I."/>
            <person name="Castelle C.J."/>
            <person name="Probst A.J."/>
            <person name="Thomas B.C."/>
            <person name="Singh A."/>
            <person name="Wilkins M.J."/>
            <person name="Karaoz U."/>
            <person name="Brodie E.L."/>
            <person name="Williams K.H."/>
            <person name="Hubbard S.S."/>
            <person name="Banfield J.F."/>
        </authorList>
    </citation>
    <scope>NUCLEOTIDE SEQUENCE [LARGE SCALE GENOMIC DNA]</scope>
</reference>
<protein>
    <recommendedName>
        <fullName evidence="3">Flagellar FliJ protein</fullName>
    </recommendedName>
</protein>
<keyword evidence="11" id="KW-0969">Cilium</keyword>
<dbReference type="NCBIfam" id="TIGR02473">
    <property type="entry name" value="flagell_FliJ"/>
    <property type="match status" value="1"/>
</dbReference>
<keyword evidence="9" id="KW-0472">Membrane</keyword>
<evidence type="ECO:0000256" key="4">
    <source>
        <dbReference type="ARBA" id="ARBA00022448"/>
    </source>
</evidence>
<comment type="subcellular location">
    <subcellularLocation>
        <location evidence="1">Cell membrane</location>
        <topology evidence="1">Peripheral membrane protein</topology>
        <orientation evidence="1">Cytoplasmic side</orientation>
    </subcellularLocation>
</comment>
<evidence type="ECO:0000256" key="9">
    <source>
        <dbReference type="ARBA" id="ARBA00023136"/>
    </source>
</evidence>
<dbReference type="InterPro" id="IPR053716">
    <property type="entry name" value="Flag_assembly_chemotaxis_eff"/>
</dbReference>
<evidence type="ECO:0000313" key="12">
    <source>
        <dbReference type="Proteomes" id="UP000177583"/>
    </source>
</evidence>
<comment type="similarity">
    <text evidence="2">Belongs to the FliJ family.</text>
</comment>
<evidence type="ECO:0000313" key="11">
    <source>
        <dbReference type="EMBL" id="OGH00082.1"/>
    </source>
</evidence>
<dbReference type="GO" id="GO:0071973">
    <property type="term" value="P:bacterial-type flagellum-dependent cell motility"/>
    <property type="evidence" value="ECO:0007669"/>
    <property type="project" value="InterPro"/>
</dbReference>
<keyword evidence="11" id="KW-0966">Cell projection</keyword>
<evidence type="ECO:0000256" key="5">
    <source>
        <dbReference type="ARBA" id="ARBA00022475"/>
    </source>
</evidence>
<keyword evidence="4" id="KW-0813">Transport</keyword>
<evidence type="ECO:0000256" key="7">
    <source>
        <dbReference type="ARBA" id="ARBA00022795"/>
    </source>
</evidence>
<evidence type="ECO:0000256" key="10">
    <source>
        <dbReference type="ARBA" id="ARBA00023225"/>
    </source>
</evidence>
<keyword evidence="6" id="KW-0145">Chemotaxis</keyword>
<evidence type="ECO:0000256" key="1">
    <source>
        <dbReference type="ARBA" id="ARBA00004413"/>
    </source>
</evidence>